<evidence type="ECO:0000313" key="4">
    <source>
        <dbReference type="Proteomes" id="UP000094580"/>
    </source>
</evidence>
<accession>A0ABX2ZK04</accession>
<comment type="caution">
    <text evidence="3">The sequence shown here is derived from an EMBL/GenBank/DDBJ whole genome shotgun (WGS) entry which is preliminary data.</text>
</comment>
<feature type="coiled-coil region" evidence="1">
    <location>
        <begin position="90"/>
        <end position="160"/>
    </location>
</feature>
<keyword evidence="4" id="KW-1185">Reference proteome</keyword>
<evidence type="ECO:0000259" key="2">
    <source>
        <dbReference type="Pfam" id="PF13408"/>
    </source>
</evidence>
<dbReference type="EMBL" id="MDKC01000036">
    <property type="protein sequence ID" value="ODG90050.1"/>
    <property type="molecule type" value="Genomic_DNA"/>
</dbReference>
<dbReference type="InterPro" id="IPR025827">
    <property type="entry name" value="Zn_ribbon_recom_dom"/>
</dbReference>
<sequence>MDKFGDKECHLFTNVLFCENCQKGMWYKANQKVYRCGGNIKYGDPFCLNRVVIREKELKHIILEDLQELFHSIQDDEFIKSLHKRLDQKKVSISNELTKIKNKANKLRSRKRDYLDDMYADQIISREELVEYRKQIDQEVAELETAKIEYQEKLEECESENYAIDLGKKLKDVSLLDDLTPQILYSLVNKITCSIEGNLRIHYNFVNPFEEQE</sequence>
<evidence type="ECO:0000313" key="3">
    <source>
        <dbReference type="EMBL" id="ODG90050.1"/>
    </source>
</evidence>
<evidence type="ECO:0000256" key="1">
    <source>
        <dbReference type="SAM" id="Coils"/>
    </source>
</evidence>
<dbReference type="Pfam" id="PF13408">
    <property type="entry name" value="Zn_ribbon_recom"/>
    <property type="match status" value="1"/>
</dbReference>
<dbReference type="Proteomes" id="UP000094580">
    <property type="component" value="Unassembled WGS sequence"/>
</dbReference>
<organism evidence="3 4">
    <name type="scientific">Gottfriedia luciferensis</name>
    <dbReference type="NCBI Taxonomy" id="178774"/>
    <lineage>
        <taxon>Bacteria</taxon>
        <taxon>Bacillati</taxon>
        <taxon>Bacillota</taxon>
        <taxon>Bacilli</taxon>
        <taxon>Bacillales</taxon>
        <taxon>Bacillaceae</taxon>
        <taxon>Gottfriedia</taxon>
    </lineage>
</organism>
<protein>
    <recommendedName>
        <fullName evidence="2">Recombinase zinc beta ribbon domain-containing protein</fullName>
    </recommendedName>
</protein>
<dbReference type="RefSeq" id="WP_069035379.1">
    <property type="nucleotide sequence ID" value="NZ_MDKC01000036.1"/>
</dbReference>
<reference evidence="3 4" key="1">
    <citation type="submission" date="2016-07" db="EMBL/GenBank/DDBJ databases">
        <authorList>
            <person name="Townsley L."/>
            <person name="Shank E.A."/>
        </authorList>
    </citation>
    <scope>NUCLEOTIDE SEQUENCE [LARGE SCALE GENOMIC DNA]</scope>
    <source>
        <strain evidence="3 4">CH01</strain>
    </source>
</reference>
<gene>
    <name evidence="3" type="ORF">BED47_14390</name>
</gene>
<proteinExistence type="predicted"/>
<name>A0ABX2ZK04_9BACI</name>
<keyword evidence="1" id="KW-0175">Coiled coil</keyword>
<feature type="domain" description="Recombinase zinc beta ribbon" evidence="2">
    <location>
        <begin position="11"/>
        <end position="67"/>
    </location>
</feature>